<name>A0A066ZLM6_HYDMR</name>
<dbReference type="RefSeq" id="WP_029913516.1">
    <property type="nucleotide sequence ID" value="NZ_JMIU01000002.1"/>
</dbReference>
<sequence>MLTENFNKLLAAAKTASSCGHAGVLEVRVPDILKMDEIHPTPVTEEQLLSWIGQDNTQQKCVELLLKLVNGQYCQVDLNTEISH</sequence>
<dbReference type="AlphaFoldDB" id="A0A066ZLM6"/>
<reference evidence="1 2" key="1">
    <citation type="submission" date="2014-04" db="EMBL/GenBank/DDBJ databases">
        <title>Draft genome sequence of Hydrogenovibrio marinus MH-110, a model organism for aerobic H2 metabolism.</title>
        <authorList>
            <person name="Cha H.J."/>
            <person name="Jo B.H."/>
            <person name="Hwang B.H."/>
        </authorList>
    </citation>
    <scope>NUCLEOTIDE SEQUENCE [LARGE SCALE GENOMIC DNA]</scope>
    <source>
        <strain evidence="1 2">MH-110</strain>
    </source>
</reference>
<dbReference type="Proteomes" id="UP000027341">
    <property type="component" value="Unassembled WGS sequence"/>
</dbReference>
<comment type="caution">
    <text evidence="1">The sequence shown here is derived from an EMBL/GenBank/DDBJ whole genome shotgun (WGS) entry which is preliminary data.</text>
</comment>
<organism evidence="1 2">
    <name type="scientific">Hydrogenovibrio marinus</name>
    <dbReference type="NCBI Taxonomy" id="28885"/>
    <lineage>
        <taxon>Bacteria</taxon>
        <taxon>Pseudomonadati</taxon>
        <taxon>Pseudomonadota</taxon>
        <taxon>Gammaproteobacteria</taxon>
        <taxon>Thiotrichales</taxon>
        <taxon>Piscirickettsiaceae</taxon>
        <taxon>Hydrogenovibrio</taxon>
    </lineage>
</organism>
<protein>
    <submittedName>
        <fullName evidence="1">Uncharacterized protein</fullName>
    </submittedName>
</protein>
<evidence type="ECO:0000313" key="1">
    <source>
        <dbReference type="EMBL" id="KDN94688.1"/>
    </source>
</evidence>
<dbReference type="EMBL" id="JMIU01000002">
    <property type="protein sequence ID" value="KDN94688.1"/>
    <property type="molecule type" value="Genomic_DNA"/>
</dbReference>
<dbReference type="STRING" id="28885.EI16_12375"/>
<proteinExistence type="predicted"/>
<accession>A0A066ZLM6</accession>
<gene>
    <name evidence="1" type="ORF">EI16_12375</name>
</gene>
<evidence type="ECO:0000313" key="2">
    <source>
        <dbReference type="Proteomes" id="UP000027341"/>
    </source>
</evidence>
<keyword evidence="2" id="KW-1185">Reference proteome</keyword>